<sequence length="131" mass="15978">MKLKINIEKYSNYSSDADKEVIKKEIEFDDKMFDEITRPLKTKKKVKKCLWCATFDDRLIVNYKGKHTYTSEKKLYNGIIANFEQLFKYYKIDDYKYEPLTYIQYDFKELLDRLLKENRIKFHSIVLESIE</sequence>
<dbReference type="EMBL" id="OR769219">
    <property type="protein sequence ID" value="WQJ51467.1"/>
    <property type="molecule type" value="Genomic_DNA"/>
</dbReference>
<organism evidence="1 2">
    <name type="scientific">phage Lak_Megaphage_RVC_AP3_GC26</name>
    <dbReference type="NCBI Taxonomy" id="3109225"/>
    <lineage>
        <taxon>Viruses</taxon>
        <taxon>Duplodnaviria</taxon>
        <taxon>Heunggongvirae</taxon>
        <taxon>Uroviricota</taxon>
        <taxon>Caudoviricetes</taxon>
        <taxon>Caudoviricetes code 15 clade</taxon>
    </lineage>
</organism>
<keyword evidence="2" id="KW-1185">Reference proteome</keyword>
<evidence type="ECO:0000313" key="2">
    <source>
        <dbReference type="Proteomes" id="UP001348805"/>
    </source>
</evidence>
<protein>
    <submittedName>
        <fullName evidence="1">Uncharacterized protein</fullName>
    </submittedName>
</protein>
<proteinExistence type="predicted"/>
<name>A0ABZ0Z070_9CAUD</name>
<evidence type="ECO:0000313" key="1">
    <source>
        <dbReference type="EMBL" id="WQJ51467.1"/>
    </source>
</evidence>
<reference evidence="1 2" key="1">
    <citation type="submission" date="2023-11" db="EMBL/GenBank/DDBJ databases">
        <authorList>
            <person name="Cook R."/>
            <person name="Crisci M."/>
            <person name="Pye H."/>
            <person name="Adriaenssens E."/>
            <person name="Santini J."/>
        </authorList>
    </citation>
    <scope>NUCLEOTIDE SEQUENCE [LARGE SCALE GENOMIC DNA]</scope>
    <source>
        <strain evidence="1">Lak_Megaphage_RVC_AP3_GC26</strain>
    </source>
</reference>
<dbReference type="Proteomes" id="UP001348805">
    <property type="component" value="Segment"/>
</dbReference>
<accession>A0ABZ0Z070</accession>